<evidence type="ECO:0000259" key="13">
    <source>
        <dbReference type="Pfam" id="PF13735"/>
    </source>
</evidence>
<dbReference type="InterPro" id="IPR003607">
    <property type="entry name" value="HD/PDEase_dom"/>
</dbReference>
<evidence type="ECO:0000256" key="8">
    <source>
        <dbReference type="ARBA" id="ARBA00022884"/>
    </source>
</evidence>
<dbReference type="InterPro" id="IPR032828">
    <property type="entry name" value="PolyA_RNA-bd"/>
</dbReference>
<keyword evidence="6" id="KW-0547">Nucleotide-binding</keyword>
<dbReference type="RefSeq" id="WP_349215445.1">
    <property type="nucleotide sequence ID" value="NZ_JBBMFA010000079.1"/>
</dbReference>
<dbReference type="Pfam" id="PF12627">
    <property type="entry name" value="PolyA_pol_RNAbd"/>
    <property type="match status" value="1"/>
</dbReference>
<evidence type="ECO:0000259" key="12">
    <source>
        <dbReference type="Pfam" id="PF12627"/>
    </source>
</evidence>
<protein>
    <submittedName>
        <fullName evidence="14">HD domain-containing protein</fullName>
    </submittedName>
</protein>
<keyword evidence="3" id="KW-0819">tRNA processing</keyword>
<name>A0ABV1GDT9_9FIRM</name>
<dbReference type="InterPro" id="IPR006674">
    <property type="entry name" value="HD_domain"/>
</dbReference>
<keyword evidence="7" id="KW-0460">Magnesium</keyword>
<gene>
    <name evidence="14" type="ORF">WMO24_06185</name>
</gene>
<evidence type="ECO:0000259" key="11">
    <source>
        <dbReference type="Pfam" id="PF01966"/>
    </source>
</evidence>
<evidence type="ECO:0000256" key="9">
    <source>
        <dbReference type="RuleBase" id="RU003953"/>
    </source>
</evidence>
<evidence type="ECO:0000256" key="5">
    <source>
        <dbReference type="ARBA" id="ARBA00022723"/>
    </source>
</evidence>
<reference evidence="14 15" key="1">
    <citation type="submission" date="2024-03" db="EMBL/GenBank/DDBJ databases">
        <title>Human intestinal bacterial collection.</title>
        <authorList>
            <person name="Pauvert C."/>
            <person name="Hitch T.C.A."/>
            <person name="Clavel T."/>
        </authorList>
    </citation>
    <scope>NUCLEOTIDE SEQUENCE [LARGE SCALE GENOMIC DNA]</scope>
    <source>
        <strain evidence="14 15">CLA-JM-H11</strain>
    </source>
</reference>
<dbReference type="InterPro" id="IPR050264">
    <property type="entry name" value="Bact_CCA-adding_enz_type3_sf"/>
</dbReference>
<evidence type="ECO:0000256" key="1">
    <source>
        <dbReference type="ARBA" id="ARBA00001946"/>
    </source>
</evidence>
<evidence type="ECO:0000259" key="10">
    <source>
        <dbReference type="Pfam" id="PF01743"/>
    </source>
</evidence>
<dbReference type="Gene3D" id="1.10.246.80">
    <property type="match status" value="1"/>
</dbReference>
<feature type="domain" description="HD" evidence="11">
    <location>
        <begin position="261"/>
        <end position="323"/>
    </location>
</feature>
<keyword evidence="8 9" id="KW-0694">RNA-binding</keyword>
<evidence type="ECO:0000313" key="15">
    <source>
        <dbReference type="Proteomes" id="UP001477672"/>
    </source>
</evidence>
<dbReference type="EMBL" id="JBBMFA010000079">
    <property type="protein sequence ID" value="MEQ2520015.1"/>
    <property type="molecule type" value="Genomic_DNA"/>
</dbReference>
<dbReference type="PANTHER" id="PTHR46173">
    <property type="entry name" value="CCA TRNA NUCLEOTIDYLTRANSFERASE 1, MITOCHONDRIAL"/>
    <property type="match status" value="1"/>
</dbReference>
<comment type="similarity">
    <text evidence="9">Belongs to the tRNA nucleotidyltransferase/poly(A) polymerase family.</text>
</comment>
<dbReference type="Proteomes" id="UP001477672">
    <property type="component" value="Unassembled WGS sequence"/>
</dbReference>
<feature type="domain" description="CCA-adding enzyme C-terminal" evidence="13">
    <location>
        <begin position="388"/>
        <end position="436"/>
    </location>
</feature>
<evidence type="ECO:0000256" key="3">
    <source>
        <dbReference type="ARBA" id="ARBA00022694"/>
    </source>
</evidence>
<organism evidence="14 15">
    <name type="scientific">Ruthenibacterium intestinale</name>
    <dbReference type="NCBI Taxonomy" id="3133163"/>
    <lineage>
        <taxon>Bacteria</taxon>
        <taxon>Bacillati</taxon>
        <taxon>Bacillota</taxon>
        <taxon>Clostridia</taxon>
        <taxon>Eubacteriales</taxon>
        <taxon>Oscillospiraceae</taxon>
        <taxon>Ruthenibacterium</taxon>
    </lineage>
</organism>
<dbReference type="InterPro" id="IPR032810">
    <property type="entry name" value="CCA-adding_enz_C"/>
</dbReference>
<evidence type="ECO:0000256" key="4">
    <source>
        <dbReference type="ARBA" id="ARBA00022695"/>
    </source>
</evidence>
<sequence>MKWPREVLTLLNELEQAGFEAWAVGGCVRDRLLGRTPADWDLCTNARPEDLRRIFAGRPLVLTGVKHGTVGVAAGGGVYEITTYRTEKDYRDRRHPSQVHFVDRLEEDLARRDFTVNAMACHPRRGLRDPFGGRADLRGQQIRCVGDAKTRFSEDALRILRGLRLAAQLDFSIEDETLAAMTACRSLLTRISAERLYGELTRLLCGPAAGRVLAGCGDILVPVIPELAPCIGLEQHSIHHDRDVYGHMAAAVAFAPADPNVRWAAFLHDVGKPGCLSLDAEGAGHFYGHNERGAQLVQKILTRLHAPKSRIARVSQLVRMHDMALPATPQGVRRWLRRLDETGLMQLAALRRADLTAHACTPWVKQRLAQLDAFVETARAQLAAGACYRLDMLAVNGRDVIEAGAVPGPEVGRVLNALLDSVIDGEVPNERDALLQRAAYLAHLL</sequence>
<keyword evidence="4" id="KW-0548">Nucleotidyltransferase</keyword>
<dbReference type="Gene3D" id="3.30.460.10">
    <property type="entry name" value="Beta Polymerase, domain 2"/>
    <property type="match status" value="1"/>
</dbReference>
<evidence type="ECO:0000256" key="6">
    <source>
        <dbReference type="ARBA" id="ARBA00022741"/>
    </source>
</evidence>
<dbReference type="CDD" id="cd00077">
    <property type="entry name" value="HDc"/>
    <property type="match status" value="1"/>
</dbReference>
<dbReference type="SUPFAM" id="SSF81891">
    <property type="entry name" value="Poly A polymerase C-terminal region-like"/>
    <property type="match status" value="1"/>
</dbReference>
<feature type="domain" description="tRNA nucleotidyltransferase/poly(A) polymerase RNA and SrmB- binding" evidence="12">
    <location>
        <begin position="170"/>
        <end position="213"/>
    </location>
</feature>
<dbReference type="CDD" id="cd05398">
    <property type="entry name" value="NT_ClassII-CCAase"/>
    <property type="match status" value="1"/>
</dbReference>
<keyword evidence="15" id="KW-1185">Reference proteome</keyword>
<comment type="cofactor">
    <cofactor evidence="1">
        <name>Mg(2+)</name>
        <dbReference type="ChEBI" id="CHEBI:18420"/>
    </cofactor>
</comment>
<keyword evidence="2 9" id="KW-0808">Transferase</keyword>
<feature type="domain" description="Poly A polymerase head" evidence="10">
    <location>
        <begin position="22"/>
        <end position="143"/>
    </location>
</feature>
<evidence type="ECO:0000256" key="7">
    <source>
        <dbReference type="ARBA" id="ARBA00022842"/>
    </source>
</evidence>
<dbReference type="PANTHER" id="PTHR46173:SF1">
    <property type="entry name" value="CCA TRNA NUCLEOTIDYLTRANSFERASE 1, MITOCHONDRIAL"/>
    <property type="match status" value="1"/>
</dbReference>
<dbReference type="Gene3D" id="1.10.3090.10">
    <property type="entry name" value="cca-adding enzyme, domain 2"/>
    <property type="match status" value="1"/>
</dbReference>
<accession>A0ABV1GDT9</accession>
<dbReference type="Pfam" id="PF01966">
    <property type="entry name" value="HD"/>
    <property type="match status" value="1"/>
</dbReference>
<dbReference type="Pfam" id="PF01743">
    <property type="entry name" value="PolyA_pol"/>
    <property type="match status" value="1"/>
</dbReference>
<dbReference type="InterPro" id="IPR043519">
    <property type="entry name" value="NT_sf"/>
</dbReference>
<dbReference type="SUPFAM" id="SSF81301">
    <property type="entry name" value="Nucleotidyltransferase"/>
    <property type="match status" value="1"/>
</dbReference>
<keyword evidence="5" id="KW-0479">Metal-binding</keyword>
<proteinExistence type="inferred from homology"/>
<evidence type="ECO:0000313" key="14">
    <source>
        <dbReference type="EMBL" id="MEQ2520015.1"/>
    </source>
</evidence>
<comment type="caution">
    <text evidence="14">The sequence shown here is derived from an EMBL/GenBank/DDBJ whole genome shotgun (WGS) entry which is preliminary data.</text>
</comment>
<dbReference type="Pfam" id="PF13735">
    <property type="entry name" value="tRNA_NucTran2_2"/>
    <property type="match status" value="1"/>
</dbReference>
<dbReference type="InterPro" id="IPR002646">
    <property type="entry name" value="PolA_pol_head_dom"/>
</dbReference>
<evidence type="ECO:0000256" key="2">
    <source>
        <dbReference type="ARBA" id="ARBA00022679"/>
    </source>
</evidence>